<evidence type="ECO:0000313" key="2">
    <source>
        <dbReference type="Proteomes" id="UP000076532"/>
    </source>
</evidence>
<protein>
    <submittedName>
        <fullName evidence="1">Uncharacterized protein</fullName>
    </submittedName>
</protein>
<keyword evidence="2" id="KW-1185">Reference proteome</keyword>
<name>A0A166UVH7_9AGAM</name>
<dbReference type="EMBL" id="KV417487">
    <property type="protein sequence ID" value="KZP32076.1"/>
    <property type="molecule type" value="Genomic_DNA"/>
</dbReference>
<dbReference type="Proteomes" id="UP000076532">
    <property type="component" value="Unassembled WGS sequence"/>
</dbReference>
<evidence type="ECO:0000313" key="1">
    <source>
        <dbReference type="EMBL" id="KZP32076.1"/>
    </source>
</evidence>
<proteinExistence type="predicted"/>
<organism evidence="1 2">
    <name type="scientific">Athelia psychrophila</name>
    <dbReference type="NCBI Taxonomy" id="1759441"/>
    <lineage>
        <taxon>Eukaryota</taxon>
        <taxon>Fungi</taxon>
        <taxon>Dikarya</taxon>
        <taxon>Basidiomycota</taxon>
        <taxon>Agaricomycotina</taxon>
        <taxon>Agaricomycetes</taxon>
        <taxon>Agaricomycetidae</taxon>
        <taxon>Atheliales</taxon>
        <taxon>Atheliaceae</taxon>
        <taxon>Athelia</taxon>
    </lineage>
</organism>
<reference evidence="1 2" key="1">
    <citation type="journal article" date="2016" name="Mol. Biol. Evol.">
        <title>Comparative Genomics of Early-Diverging Mushroom-Forming Fungi Provides Insights into the Origins of Lignocellulose Decay Capabilities.</title>
        <authorList>
            <person name="Nagy L.G."/>
            <person name="Riley R."/>
            <person name="Tritt A."/>
            <person name="Adam C."/>
            <person name="Daum C."/>
            <person name="Floudas D."/>
            <person name="Sun H."/>
            <person name="Yadav J.S."/>
            <person name="Pangilinan J."/>
            <person name="Larsson K.H."/>
            <person name="Matsuura K."/>
            <person name="Barry K."/>
            <person name="Labutti K."/>
            <person name="Kuo R."/>
            <person name="Ohm R.A."/>
            <person name="Bhattacharya S.S."/>
            <person name="Shirouzu T."/>
            <person name="Yoshinaga Y."/>
            <person name="Martin F.M."/>
            <person name="Grigoriev I.V."/>
            <person name="Hibbett D.S."/>
        </authorList>
    </citation>
    <scope>NUCLEOTIDE SEQUENCE [LARGE SCALE GENOMIC DNA]</scope>
    <source>
        <strain evidence="1 2">CBS 109695</strain>
    </source>
</reference>
<accession>A0A166UVH7</accession>
<gene>
    <name evidence="1" type="ORF">FIBSPDRAFT_551904</name>
</gene>
<sequence length="165" mass="18116">MILELRAEYAEQRVLMREEPARGGGLPCEGGGCAGERRSRGPQARAGPIRWVVRSGPILLLLAFVSVCAPPSCAAAPSCTSLICFPWCRRDCTSRQRARLPAPTRLHTNPTTPHPLLLRHHLKNIRNTPPASARRRSPAGCTRWHQPCAYCAMVGAEHRNLLGVN</sequence>
<dbReference type="AlphaFoldDB" id="A0A166UVH7"/>